<reference evidence="1" key="1">
    <citation type="journal article" date="2015" name="Nature">
        <title>Complex archaea that bridge the gap between prokaryotes and eukaryotes.</title>
        <authorList>
            <person name="Spang A."/>
            <person name="Saw J.H."/>
            <person name="Jorgensen S.L."/>
            <person name="Zaremba-Niedzwiedzka K."/>
            <person name="Martijn J."/>
            <person name="Lind A.E."/>
            <person name="van Eijk R."/>
            <person name="Schleper C."/>
            <person name="Guy L."/>
            <person name="Ettema T.J."/>
        </authorList>
    </citation>
    <scope>NUCLEOTIDE SEQUENCE</scope>
</reference>
<proteinExistence type="predicted"/>
<comment type="caution">
    <text evidence="1">The sequence shown here is derived from an EMBL/GenBank/DDBJ whole genome shotgun (WGS) entry which is preliminary data.</text>
</comment>
<feature type="non-terminal residue" evidence="1">
    <location>
        <position position="23"/>
    </location>
</feature>
<accession>A0A0F9BAP9</accession>
<gene>
    <name evidence="1" type="ORF">LCGC14_2749860</name>
</gene>
<protein>
    <submittedName>
        <fullName evidence="1">Uncharacterized protein</fullName>
    </submittedName>
</protein>
<name>A0A0F9BAP9_9ZZZZ</name>
<evidence type="ECO:0000313" key="1">
    <source>
        <dbReference type="EMBL" id="KKK87774.1"/>
    </source>
</evidence>
<dbReference type="EMBL" id="LAZR01050251">
    <property type="protein sequence ID" value="KKK87774.1"/>
    <property type="molecule type" value="Genomic_DNA"/>
</dbReference>
<dbReference type="AlphaFoldDB" id="A0A0F9BAP9"/>
<organism evidence="1">
    <name type="scientific">marine sediment metagenome</name>
    <dbReference type="NCBI Taxonomy" id="412755"/>
    <lineage>
        <taxon>unclassified sequences</taxon>
        <taxon>metagenomes</taxon>
        <taxon>ecological metagenomes</taxon>
    </lineage>
</organism>
<sequence length="23" mass="2656">MTNSFFKNAINETVVPFIRKVAE</sequence>